<dbReference type="InterPro" id="IPR009057">
    <property type="entry name" value="Homeodomain-like_sf"/>
</dbReference>
<dbReference type="SUPFAM" id="SSF51215">
    <property type="entry name" value="Regulatory protein AraC"/>
    <property type="match status" value="1"/>
</dbReference>
<dbReference type="PANTHER" id="PTHR43280:SF32">
    <property type="entry name" value="TRANSCRIPTIONAL REGULATORY PROTEIN"/>
    <property type="match status" value="1"/>
</dbReference>
<dbReference type="PROSITE" id="PS01124">
    <property type="entry name" value="HTH_ARAC_FAMILY_2"/>
    <property type="match status" value="1"/>
</dbReference>
<gene>
    <name evidence="5" type="ORF">KK060_23385</name>
</gene>
<evidence type="ECO:0000259" key="4">
    <source>
        <dbReference type="PROSITE" id="PS01124"/>
    </source>
</evidence>
<evidence type="ECO:0000313" key="6">
    <source>
        <dbReference type="Proteomes" id="UP000772618"/>
    </source>
</evidence>
<comment type="caution">
    <text evidence="5">The sequence shown here is derived from an EMBL/GenBank/DDBJ whole genome shotgun (WGS) entry which is preliminary data.</text>
</comment>
<dbReference type="Pfam" id="PF12833">
    <property type="entry name" value="HTH_18"/>
    <property type="match status" value="1"/>
</dbReference>
<dbReference type="InterPro" id="IPR020449">
    <property type="entry name" value="Tscrpt_reg_AraC-type_HTH"/>
</dbReference>
<evidence type="ECO:0000256" key="3">
    <source>
        <dbReference type="ARBA" id="ARBA00023163"/>
    </source>
</evidence>
<evidence type="ECO:0000313" key="5">
    <source>
        <dbReference type="EMBL" id="MBT1706251.1"/>
    </source>
</evidence>
<dbReference type="EMBL" id="JAHESD010000093">
    <property type="protein sequence ID" value="MBT1706251.1"/>
    <property type="molecule type" value="Genomic_DNA"/>
</dbReference>
<organism evidence="5 6">
    <name type="scientific">Chryseosolibacter indicus</name>
    <dbReference type="NCBI Taxonomy" id="2782351"/>
    <lineage>
        <taxon>Bacteria</taxon>
        <taxon>Pseudomonadati</taxon>
        <taxon>Bacteroidota</taxon>
        <taxon>Cytophagia</taxon>
        <taxon>Cytophagales</taxon>
        <taxon>Chryseotaleaceae</taxon>
        <taxon>Chryseosolibacter</taxon>
    </lineage>
</organism>
<evidence type="ECO:0000256" key="1">
    <source>
        <dbReference type="ARBA" id="ARBA00023015"/>
    </source>
</evidence>
<keyword evidence="1" id="KW-0805">Transcription regulation</keyword>
<dbReference type="SUPFAM" id="SSF46689">
    <property type="entry name" value="Homeodomain-like"/>
    <property type="match status" value="1"/>
</dbReference>
<name>A0ABS5VY72_9BACT</name>
<dbReference type="SMART" id="SM00342">
    <property type="entry name" value="HTH_ARAC"/>
    <property type="match status" value="1"/>
</dbReference>
<sequence length="246" mass="28889">MMLFSGENTFRYGNVNVKVSGNTLLFFHPHTPYSYKPLSKKSRGYFCVFKIEFFQENHRLDLNNLSLFKSLSPPVFKLSKTNYKEVENLFLKMLREVKGDYIFKYELIKDYVSELYFLAMKWVPPENLFQAGDASKRITMIFLELIEQQFPIQHKYHQFALRTPKDYADKLSIHVNYLNRSVKKVTGKTTSQHILERLGGEAKILLKHTDWSVSEIASSLGFDDLPHFNKFFRRQTGSTPTSFRLV</sequence>
<protein>
    <submittedName>
        <fullName evidence="5">Helix-turn-helix transcriptional regulator</fullName>
    </submittedName>
</protein>
<feature type="domain" description="HTH araC/xylS-type" evidence="4">
    <location>
        <begin position="136"/>
        <end position="246"/>
    </location>
</feature>
<dbReference type="InterPro" id="IPR018060">
    <property type="entry name" value="HTH_AraC"/>
</dbReference>
<proteinExistence type="predicted"/>
<dbReference type="Gene3D" id="1.10.10.60">
    <property type="entry name" value="Homeodomain-like"/>
    <property type="match status" value="1"/>
</dbReference>
<keyword evidence="6" id="KW-1185">Reference proteome</keyword>
<dbReference type="PANTHER" id="PTHR43280">
    <property type="entry name" value="ARAC-FAMILY TRANSCRIPTIONAL REGULATOR"/>
    <property type="match status" value="1"/>
</dbReference>
<accession>A0ABS5VY72</accession>
<keyword evidence="2" id="KW-0238">DNA-binding</keyword>
<dbReference type="InterPro" id="IPR037923">
    <property type="entry name" value="HTH-like"/>
</dbReference>
<evidence type="ECO:0000256" key="2">
    <source>
        <dbReference type="ARBA" id="ARBA00023125"/>
    </source>
</evidence>
<reference evidence="5 6" key="1">
    <citation type="submission" date="2021-05" db="EMBL/GenBank/DDBJ databases">
        <title>A Polyphasic approach of four new species of the genus Ohtaekwangia: Ohtaekwangia histidinii sp. nov., Ohtaekwangia cretensis sp. nov., Ohtaekwangia indiensis sp. nov., Ohtaekwangia reichenbachii sp. nov. from diverse environment.</title>
        <authorList>
            <person name="Octaviana S."/>
        </authorList>
    </citation>
    <scope>NUCLEOTIDE SEQUENCE [LARGE SCALE GENOMIC DNA]</scope>
    <source>
        <strain evidence="5 6">PWU20</strain>
    </source>
</reference>
<keyword evidence="3" id="KW-0804">Transcription</keyword>
<dbReference type="PRINTS" id="PR00032">
    <property type="entry name" value="HTHARAC"/>
</dbReference>
<dbReference type="Proteomes" id="UP000772618">
    <property type="component" value="Unassembled WGS sequence"/>
</dbReference>